<name>A0ABV8AS51_9BACT</name>
<dbReference type="Pfam" id="PF13474">
    <property type="entry name" value="SnoaL_3"/>
    <property type="match status" value="1"/>
</dbReference>
<keyword evidence="6" id="KW-0547">Nucleotide-binding</keyword>
<comment type="caution">
    <text evidence="6">The sequence shown here is derived from an EMBL/GenBank/DDBJ whole genome shotgun (WGS) entry which is preliminary data.</text>
</comment>
<dbReference type="PROSITE" id="PS50109">
    <property type="entry name" value="HIS_KIN"/>
    <property type="match status" value="1"/>
</dbReference>
<dbReference type="RefSeq" id="WP_377904583.1">
    <property type="nucleotide sequence ID" value="NZ_JBHRZS010000006.1"/>
</dbReference>
<dbReference type="PRINTS" id="PR00344">
    <property type="entry name" value="BCTRLSENSOR"/>
</dbReference>
<organism evidence="6 7">
    <name type="scientific">Algoriphagus namhaensis</name>
    <dbReference type="NCBI Taxonomy" id="915353"/>
    <lineage>
        <taxon>Bacteria</taxon>
        <taxon>Pseudomonadati</taxon>
        <taxon>Bacteroidota</taxon>
        <taxon>Cytophagia</taxon>
        <taxon>Cytophagales</taxon>
        <taxon>Cyclobacteriaceae</taxon>
        <taxon>Algoriphagus</taxon>
    </lineage>
</organism>
<dbReference type="InterPro" id="IPR003594">
    <property type="entry name" value="HATPase_dom"/>
</dbReference>
<dbReference type="InterPro" id="IPR036890">
    <property type="entry name" value="HATPase_C_sf"/>
</dbReference>
<protein>
    <recommendedName>
        <fullName evidence="2">histidine kinase</fullName>
        <ecNumber evidence="2">2.7.13.3</ecNumber>
    </recommendedName>
</protein>
<dbReference type="Pfam" id="PF02518">
    <property type="entry name" value="HATPase_c"/>
    <property type="match status" value="1"/>
</dbReference>
<dbReference type="Proteomes" id="UP001595805">
    <property type="component" value="Unassembled WGS sequence"/>
</dbReference>
<keyword evidence="7" id="KW-1185">Reference proteome</keyword>
<sequence length="2541" mass="291736">MEKNKKRQLEETYQRFIHAGLSGSEPKNLVEFIDQKVVGFGTAIDEKIRGIEEVQKLLETQKTQSEGLTITWKVTPVDHYTTEDENTAIFVDEVLIVVKSKDQGFEFLARFSIILEYIKNTWKIIHWHGSKPEEVESEKDTWGIDMYKQQAEKLQKLVDEKTTDLKEKNRELEIETALERIRAKAMAMHHSTELSSVVDTLLQEFTKLDFRLTFCIINLIDEQDRSNTVWAANPETGKDAESYYMKFEDYPFHHAMWDAWKAQEKRFVYTIAGEEKKIYDEYLYSETEFRRFPKHVQDANKALERYVAGFTFFEYSGLQTVSEDFISEQDLAILERFGRVFEQAYTRFLDLKKAEEQAREAEIELALERVRARTMSMQTSEELADVAFILFEQLRSLGGNLWGTGFGLCEENSEKDEFWFANDKGIFPPVAIPNTTDPAHKQMYQAWKEKMDFLSIEKSGKNLESHYEYMLSLPEVRPFFQKIIDEGLSFPEKQQWNAAYFSNGYLLIITLEPYPEVGIFKRFAKVFEQSYTRFIDLQKAEAQAREAQIVASLERVRAATMAMHQSNELGVVLSKLFEQFDVLGIKPSHAVLTLINQEKNTLNFRTTGKNGYQVLGEQEVDLTIVDAWLDTAEKWKKSEPNAVNVNEYPPEILPEVWEVYKDILDSMPKNARPEVKDFPDGLFITEGYCKFGYIGFAHNRRPTSEEKDIVRRIAAEFGSLYQRFLDLQKAEAQTREAQIQLALERVRARAMAMQNSEELADLSQELVKQVKALGVETWFCAFNIYQENGLESIEWGSNGMATFPRYKTPRENVFLEYFEAGQKGETLLINEIGEEECPAHYEYLCSLPGVGEQLLKMKEEGIPFPKYQIDHVAFFKFGYILFITYDAVPESHEVFKRFAREFEQAYTRFLDLKKAEAQAREAQIEAALERIRSRSMGMQKSEDLAEVVRQTTMEIMELGIQVSNTQIGIDFTSDPNVGMNNWVSVEGQRYLKKFHIPYIDHPVTTKFYETLGNDLGFFTAKYSKSEKNAYFKLLFEHSDFKETPEERKNYVFNTPGWIICSVISKNSSMQFARYSLEEFTNEEIEVFKRFGKVFEQAYTRFLDLQKAEDQAREAQIEAALERVRSRTMGMQKAAELGDVAQLLFGELNTLVDDLWTCGFVLCEKDQKEDEWWLSLDNGLIQPFSLPNFGDFAHESLYEGWVKGETYRTVTLENKQLQAHYDWLMDIPIAKQIFHDMESSGIPRPNWQRLHAAYFKTGYLVIITEVPCEGDEIFKRFAQVFDQTYTRFLDLHKAEAQARDAQIEAAMERIRSRALAMHSSDGLKDVIIELRRQIDSLGELDLEASVIHLYPEGEPMFESIAAVRPPGESGEIVLANVHFPVDAMDQVEYMIQMYHSEISEYTIEFNKEMAEEWQQVMVKHAPMIAERRVGFVNNRRQSDHSEFWNFSDFSEGSLLLVTHSPASIDTKVVLRKAAAVFDIAYRRFRDLQKAEAQAREAQINLAVERVRARALAMNRSEKILDVVYKLKEELMGLDISGVAAATILLKETDGRVRSWDLTSMEQEGDQMHISSDIVFDLDTTHPNFYQRELWAKGEAYRVVTQDRASLKISTNWLRDHGKIKEAEEADAFIASADIKVVYHPSVPLAKGRMVIDLLEPPQEEVKSILTKMAAAFDLAYKRFEDLQKAEAQTREAKVELSLERIRAQVTAMRESSELFDIVVAMRKEFITLGHEADYFWHMKWTEKSYEMSMTSEEGDRIGMVISIPKFVHDDIPRLADWEKSDSNLFVLDLNGPEAWDYIEKMNTYGKYEQVDPHAPSEEDILAIGGLTFIIARTSHGEIGFSLAGQVPEPPQESLETLIRFAKVFGIAYKRFEDLKKAEEQAKEAKVELSLERIRAQVTAMRESEELLEIVVTMRKEFVNLGHEAHYFWHMRWLPDTYAKAMTSGDGTQIGMVMSLPRHIHGDIPAVAAWEKSNEPTHILAMDIDLAVDYVDKMIKLGDFERVDPQAPTLDDIRHIGGLTFVMARTTHGEIGYSLPGKVEQPPQESIDTLTRFAGVFDLAYRRFEDLLTSEKQNRKAKIELALERVRARAMAMQEPEELVEVAQVLREEMGLLGVEELETSSIYINQGEQGKAQCWYSIKDIREGAKTYIADHFDLNYKDTWVGKQMLDFYQSDQTNTSILMQGEHRIEWINYCAKRTKKLDGYYGNEIPERTYHLTKFSNGAIGAATPGEISPESWELLRRAATVFSLAYSRFRDLSQAKDDLKKLKRAKAKAEKALKELKAAQEQLVQQEKLASLGQLTAGIAHEIKNPLNFVNNFSDLSRELIEEVFEELENIEDSAAKEEIIAILNDVKGNLSKVYEHGSRADSIVKSMLQHSRASGSKREAKAFNPMVQEFVNLSFHGMRAGKAPINVEIDLQLDPKVGEVDLISEDFSRVILNLCNNAFDAMRDKLNSNNEYQPKLTVKTAVQKDKVLLSIGDNGGGVPKEIQDKILQPFFTTKKGTEGTGLGLSITHDIIKAHGGEIQIHSEQDSGATFIISLSNS</sequence>
<comment type="catalytic activity">
    <reaction evidence="1">
        <text>ATP + protein L-histidine = ADP + protein N-phospho-L-histidine.</text>
        <dbReference type="EC" id="2.7.13.3"/>
    </reaction>
</comment>
<evidence type="ECO:0000256" key="1">
    <source>
        <dbReference type="ARBA" id="ARBA00000085"/>
    </source>
</evidence>
<evidence type="ECO:0000313" key="7">
    <source>
        <dbReference type="Proteomes" id="UP001595805"/>
    </source>
</evidence>
<dbReference type="SMART" id="SM00387">
    <property type="entry name" value="HATPase_c"/>
    <property type="match status" value="1"/>
</dbReference>
<evidence type="ECO:0000259" key="5">
    <source>
        <dbReference type="PROSITE" id="PS50109"/>
    </source>
</evidence>
<evidence type="ECO:0000313" key="6">
    <source>
        <dbReference type="EMBL" id="MFC3879810.1"/>
    </source>
</evidence>
<dbReference type="SUPFAM" id="SSF55874">
    <property type="entry name" value="ATPase domain of HSP90 chaperone/DNA topoisomerase II/histidine kinase"/>
    <property type="match status" value="1"/>
</dbReference>
<dbReference type="SMART" id="SM00388">
    <property type="entry name" value="HisKA"/>
    <property type="match status" value="1"/>
</dbReference>
<dbReference type="GO" id="GO:0005524">
    <property type="term" value="F:ATP binding"/>
    <property type="evidence" value="ECO:0007669"/>
    <property type="project" value="UniProtKB-KW"/>
</dbReference>
<dbReference type="PANTHER" id="PTHR43065">
    <property type="entry name" value="SENSOR HISTIDINE KINASE"/>
    <property type="match status" value="1"/>
</dbReference>
<reference evidence="7" key="1">
    <citation type="journal article" date="2019" name="Int. J. Syst. Evol. Microbiol.">
        <title>The Global Catalogue of Microorganisms (GCM) 10K type strain sequencing project: providing services to taxonomists for standard genome sequencing and annotation.</title>
        <authorList>
            <consortium name="The Broad Institute Genomics Platform"/>
            <consortium name="The Broad Institute Genome Sequencing Center for Infectious Disease"/>
            <person name="Wu L."/>
            <person name="Ma J."/>
        </authorList>
    </citation>
    <scope>NUCLEOTIDE SEQUENCE [LARGE SCALE GENOMIC DNA]</scope>
    <source>
        <strain evidence="7">CCUG 60523</strain>
    </source>
</reference>
<feature type="domain" description="Histidine kinase" evidence="5">
    <location>
        <begin position="2301"/>
        <end position="2541"/>
    </location>
</feature>
<keyword evidence="6" id="KW-0067">ATP-binding</keyword>
<evidence type="ECO:0000256" key="2">
    <source>
        <dbReference type="ARBA" id="ARBA00012438"/>
    </source>
</evidence>
<dbReference type="Gene3D" id="3.30.565.10">
    <property type="entry name" value="Histidine kinase-like ATPase, C-terminal domain"/>
    <property type="match status" value="1"/>
</dbReference>
<dbReference type="EMBL" id="JBHRZS010000006">
    <property type="protein sequence ID" value="MFC3879810.1"/>
    <property type="molecule type" value="Genomic_DNA"/>
</dbReference>
<dbReference type="InterPro" id="IPR036097">
    <property type="entry name" value="HisK_dim/P_sf"/>
</dbReference>
<dbReference type="SUPFAM" id="SSF47384">
    <property type="entry name" value="Homodimeric domain of signal transducing histidine kinase"/>
    <property type="match status" value="1"/>
</dbReference>
<proteinExistence type="predicted"/>
<evidence type="ECO:0000256" key="4">
    <source>
        <dbReference type="SAM" id="Coils"/>
    </source>
</evidence>
<feature type="coiled-coil region" evidence="4">
    <location>
        <begin position="2255"/>
        <end position="2292"/>
    </location>
</feature>
<dbReference type="InterPro" id="IPR003661">
    <property type="entry name" value="HisK_dim/P_dom"/>
</dbReference>
<evidence type="ECO:0000256" key="3">
    <source>
        <dbReference type="ARBA" id="ARBA00022553"/>
    </source>
</evidence>
<dbReference type="Gene3D" id="1.10.287.130">
    <property type="match status" value="1"/>
</dbReference>
<dbReference type="EC" id="2.7.13.3" evidence="2"/>
<dbReference type="InterPro" id="IPR032710">
    <property type="entry name" value="NTF2-like_dom_sf"/>
</dbReference>
<dbReference type="InterPro" id="IPR005467">
    <property type="entry name" value="His_kinase_dom"/>
</dbReference>
<keyword evidence="3" id="KW-0597">Phosphoprotein</keyword>
<feature type="coiled-coil region" evidence="4">
    <location>
        <begin position="144"/>
        <end position="171"/>
    </location>
</feature>
<accession>A0ABV8AS51</accession>
<gene>
    <name evidence="6" type="ORF">ACFOSV_06465</name>
</gene>
<dbReference type="PANTHER" id="PTHR43065:SF42">
    <property type="entry name" value="TWO-COMPONENT SENSOR PPRA"/>
    <property type="match status" value="1"/>
</dbReference>
<keyword evidence="4" id="KW-0175">Coiled coil</keyword>
<dbReference type="Gene3D" id="3.10.450.50">
    <property type="match status" value="1"/>
</dbReference>
<dbReference type="CDD" id="cd00082">
    <property type="entry name" value="HisKA"/>
    <property type="match status" value="1"/>
</dbReference>
<dbReference type="SUPFAM" id="SSF54427">
    <property type="entry name" value="NTF2-like"/>
    <property type="match status" value="1"/>
</dbReference>
<dbReference type="InterPro" id="IPR037401">
    <property type="entry name" value="SnoaL-like"/>
</dbReference>
<dbReference type="InterPro" id="IPR004358">
    <property type="entry name" value="Sig_transdc_His_kin-like_C"/>
</dbReference>